<proteinExistence type="predicted"/>
<comment type="caution">
    <text evidence="1">The sequence shown here is derived from an EMBL/GenBank/DDBJ whole genome shotgun (WGS) entry which is preliminary data.</text>
</comment>
<reference evidence="1 2" key="1">
    <citation type="submission" date="2023-02" db="EMBL/GenBank/DDBJ databases">
        <title>LHISI_Scaffold_Assembly.</title>
        <authorList>
            <person name="Stuart O.P."/>
            <person name="Cleave R."/>
            <person name="Magrath M.J.L."/>
            <person name="Mikheyev A.S."/>
        </authorList>
    </citation>
    <scope>NUCLEOTIDE SEQUENCE [LARGE SCALE GENOMIC DNA]</scope>
    <source>
        <strain evidence="1">Daus_M_001</strain>
        <tissue evidence="1">Leg muscle</tissue>
    </source>
</reference>
<name>A0ABQ9INW3_9NEOP</name>
<evidence type="ECO:0000313" key="1">
    <source>
        <dbReference type="EMBL" id="KAJ8898383.1"/>
    </source>
</evidence>
<protein>
    <recommendedName>
        <fullName evidence="3">PiggyBac transposable element-derived protein domain-containing protein</fullName>
    </recommendedName>
</protein>
<dbReference type="EMBL" id="JARBHB010000001">
    <property type="protein sequence ID" value="KAJ8898383.1"/>
    <property type="molecule type" value="Genomic_DNA"/>
</dbReference>
<gene>
    <name evidence="1" type="ORF">PR048_003743</name>
</gene>
<evidence type="ECO:0008006" key="3">
    <source>
        <dbReference type="Google" id="ProtNLM"/>
    </source>
</evidence>
<dbReference type="Proteomes" id="UP001159363">
    <property type="component" value="Chromosome 1"/>
</dbReference>
<sequence>MHYKKDANEDTGKPEDIHFYNETKWGVDSFDQLVHNYSVSWKTQIWALWFFYGILDQTGINVMVLLQTARDQDNVVRRKYLWELGRRLAEPHMKTRALSKNLPRELIATIRKMANIQEEEKEEDDNPPSVKQKQGICSVCPRSKDRKTKSACVKCHKMVCAEHKRDVCLDCV</sequence>
<organism evidence="1 2">
    <name type="scientific">Dryococelus australis</name>
    <dbReference type="NCBI Taxonomy" id="614101"/>
    <lineage>
        <taxon>Eukaryota</taxon>
        <taxon>Metazoa</taxon>
        <taxon>Ecdysozoa</taxon>
        <taxon>Arthropoda</taxon>
        <taxon>Hexapoda</taxon>
        <taxon>Insecta</taxon>
        <taxon>Pterygota</taxon>
        <taxon>Neoptera</taxon>
        <taxon>Polyneoptera</taxon>
        <taxon>Phasmatodea</taxon>
        <taxon>Verophasmatodea</taxon>
        <taxon>Anareolatae</taxon>
        <taxon>Phasmatidae</taxon>
        <taxon>Eurycanthinae</taxon>
        <taxon>Dryococelus</taxon>
    </lineage>
</organism>
<accession>A0ABQ9INW3</accession>
<dbReference type="PANTHER" id="PTHR46599">
    <property type="entry name" value="PIGGYBAC TRANSPOSABLE ELEMENT-DERIVED PROTEIN 4"/>
    <property type="match status" value="1"/>
</dbReference>
<dbReference type="PANTHER" id="PTHR46599:SF6">
    <property type="entry name" value="DUAL SPECIFICITY PHOSPHATASE 26"/>
    <property type="match status" value="1"/>
</dbReference>
<keyword evidence="2" id="KW-1185">Reference proteome</keyword>
<evidence type="ECO:0000313" key="2">
    <source>
        <dbReference type="Proteomes" id="UP001159363"/>
    </source>
</evidence>